<keyword evidence="2" id="KW-0663">Pyridoxal phosphate</keyword>
<dbReference type="PANTHER" id="PTHR46577">
    <property type="entry name" value="HTH-TYPE TRANSCRIPTIONAL REGULATORY PROTEIN GABR"/>
    <property type="match status" value="1"/>
</dbReference>
<dbReference type="PRINTS" id="PR00035">
    <property type="entry name" value="HTHGNTR"/>
</dbReference>
<evidence type="ECO:0000256" key="4">
    <source>
        <dbReference type="ARBA" id="ARBA00023125"/>
    </source>
</evidence>
<evidence type="ECO:0000256" key="1">
    <source>
        <dbReference type="ARBA" id="ARBA00005384"/>
    </source>
</evidence>
<dbReference type="Pfam" id="PF00155">
    <property type="entry name" value="Aminotran_1_2"/>
    <property type="match status" value="1"/>
</dbReference>
<sequence>MFLELDGHGPHYAQLTRAMKTAILDGRMAAGSRLPPTRVLAHELELSRTTVLAAYEQLRAEGFIDGRVGSGSYVTNLPIAPTQSPCEAEFTSPSRYVRRARLGHDLRPTRQQYKVRYNLLSTNPLINPALVDLWSRELARAATHTALEENSAQGLFALRQQVCDYLARRRGIRASPEDVLITSGAQQAFSLTARVLLDEDDTVVMEDPDYFAAYQAFAAHGARLRLVRTDADGLVCGELPAAPPRLVCVTPSHQFPGCSVLSLSRRLELLRYAADQSCWILEDDYDGEFRYDGRPLAALRSLDDGNRVIYVGSFSKMLFSTLRLGYMVLPAALRDDFVAAKYLCDSGCPGIEQAALAHFMENGGFERHLRRVRKELMARHHALIEGLRRYVGRRVDIVDSPAGMHVVAWLNGYGHARAEELVAHARTRGLGLYPMTWYVHQPPPRAGLLLGYGRLSTTALHQAMQLFGQCLDEMDAGGDRTPRRRTAALRPADATDPAEP</sequence>
<dbReference type="InterPro" id="IPR051446">
    <property type="entry name" value="HTH_trans_reg/aminotransferase"/>
</dbReference>
<feature type="domain" description="HTH gntR-type" evidence="7">
    <location>
        <begin position="9"/>
        <end position="77"/>
    </location>
</feature>
<dbReference type="CDD" id="cd00609">
    <property type="entry name" value="AAT_like"/>
    <property type="match status" value="1"/>
</dbReference>
<dbReference type="InterPro" id="IPR015421">
    <property type="entry name" value="PyrdxlP-dep_Trfase_major"/>
</dbReference>
<protein>
    <submittedName>
        <fullName evidence="8">PLP-dependent aminotransferase family protein</fullName>
    </submittedName>
</protein>
<dbReference type="InterPro" id="IPR015424">
    <property type="entry name" value="PyrdxlP-dep_Trfase"/>
</dbReference>
<feature type="compositionally biased region" description="Low complexity" evidence="6">
    <location>
        <begin position="488"/>
        <end position="500"/>
    </location>
</feature>
<accession>A0A502BTW4</accession>
<organism evidence="8 9">
    <name type="scientific">Rhodanobacter glycinis</name>
    <dbReference type="NCBI Taxonomy" id="582702"/>
    <lineage>
        <taxon>Bacteria</taxon>
        <taxon>Pseudomonadati</taxon>
        <taxon>Pseudomonadota</taxon>
        <taxon>Gammaproteobacteria</taxon>
        <taxon>Lysobacterales</taxon>
        <taxon>Rhodanobacteraceae</taxon>
        <taxon>Rhodanobacter</taxon>
    </lineage>
</organism>
<keyword evidence="5" id="KW-0804">Transcription</keyword>
<dbReference type="GO" id="GO:0030170">
    <property type="term" value="F:pyridoxal phosphate binding"/>
    <property type="evidence" value="ECO:0007669"/>
    <property type="project" value="InterPro"/>
</dbReference>
<dbReference type="RefSeq" id="WP_140655973.1">
    <property type="nucleotide sequence ID" value="NZ_RCZO01000014.1"/>
</dbReference>
<dbReference type="SUPFAM" id="SSF46785">
    <property type="entry name" value="Winged helix' DNA-binding domain"/>
    <property type="match status" value="1"/>
</dbReference>
<dbReference type="PROSITE" id="PS50949">
    <property type="entry name" value="HTH_GNTR"/>
    <property type="match status" value="1"/>
</dbReference>
<keyword evidence="4" id="KW-0238">DNA-binding</keyword>
<dbReference type="Pfam" id="PF00392">
    <property type="entry name" value="GntR"/>
    <property type="match status" value="1"/>
</dbReference>
<dbReference type="CDD" id="cd07377">
    <property type="entry name" value="WHTH_GntR"/>
    <property type="match status" value="1"/>
</dbReference>
<keyword evidence="3" id="KW-0805">Transcription regulation</keyword>
<dbReference type="Gene3D" id="3.40.640.10">
    <property type="entry name" value="Type I PLP-dependent aspartate aminotransferase-like (Major domain)"/>
    <property type="match status" value="1"/>
</dbReference>
<comment type="caution">
    <text evidence="8">The sequence shown here is derived from an EMBL/GenBank/DDBJ whole genome shotgun (WGS) entry which is preliminary data.</text>
</comment>
<keyword evidence="8" id="KW-0032">Aminotransferase</keyword>
<evidence type="ECO:0000259" key="7">
    <source>
        <dbReference type="PROSITE" id="PS50949"/>
    </source>
</evidence>
<name>A0A502BTW4_9GAMM</name>
<dbReference type="GO" id="GO:0003700">
    <property type="term" value="F:DNA-binding transcription factor activity"/>
    <property type="evidence" value="ECO:0007669"/>
    <property type="project" value="InterPro"/>
</dbReference>
<gene>
    <name evidence="8" type="ORF">EAH88_18295</name>
</gene>
<dbReference type="Proteomes" id="UP000319486">
    <property type="component" value="Unassembled WGS sequence"/>
</dbReference>
<evidence type="ECO:0000313" key="9">
    <source>
        <dbReference type="Proteomes" id="UP000319486"/>
    </source>
</evidence>
<evidence type="ECO:0000256" key="3">
    <source>
        <dbReference type="ARBA" id="ARBA00023015"/>
    </source>
</evidence>
<dbReference type="InterPro" id="IPR004839">
    <property type="entry name" value="Aminotransferase_I/II_large"/>
</dbReference>
<evidence type="ECO:0000256" key="5">
    <source>
        <dbReference type="ARBA" id="ARBA00023163"/>
    </source>
</evidence>
<reference evidence="8 9" key="1">
    <citation type="journal article" date="2019" name="Environ. Microbiol.">
        <title>Species interactions and distinct microbial communities in high Arctic permafrost affected cryosols are associated with the CH4 and CO2 gas fluxes.</title>
        <authorList>
            <person name="Altshuler I."/>
            <person name="Hamel J."/>
            <person name="Turney S."/>
            <person name="Magnuson E."/>
            <person name="Levesque R."/>
            <person name="Greer C."/>
            <person name="Whyte L.G."/>
        </authorList>
    </citation>
    <scope>NUCLEOTIDE SEQUENCE [LARGE SCALE GENOMIC DNA]</scope>
    <source>
        <strain evidence="8 9">S13Y</strain>
    </source>
</reference>
<evidence type="ECO:0000313" key="8">
    <source>
        <dbReference type="EMBL" id="TPG04298.1"/>
    </source>
</evidence>
<dbReference type="EMBL" id="RCZO01000014">
    <property type="protein sequence ID" value="TPG04298.1"/>
    <property type="molecule type" value="Genomic_DNA"/>
</dbReference>
<dbReference type="InterPro" id="IPR036388">
    <property type="entry name" value="WH-like_DNA-bd_sf"/>
</dbReference>
<dbReference type="SMART" id="SM00345">
    <property type="entry name" value="HTH_GNTR"/>
    <property type="match status" value="1"/>
</dbReference>
<feature type="region of interest" description="Disordered" evidence="6">
    <location>
        <begin position="477"/>
        <end position="500"/>
    </location>
</feature>
<keyword evidence="8" id="KW-0808">Transferase</keyword>
<proteinExistence type="inferred from homology"/>
<dbReference type="InterPro" id="IPR036390">
    <property type="entry name" value="WH_DNA-bd_sf"/>
</dbReference>
<dbReference type="GO" id="GO:0008483">
    <property type="term" value="F:transaminase activity"/>
    <property type="evidence" value="ECO:0007669"/>
    <property type="project" value="UniProtKB-KW"/>
</dbReference>
<dbReference type="AlphaFoldDB" id="A0A502BTW4"/>
<dbReference type="PANTHER" id="PTHR46577:SF1">
    <property type="entry name" value="HTH-TYPE TRANSCRIPTIONAL REGULATORY PROTEIN GABR"/>
    <property type="match status" value="1"/>
</dbReference>
<dbReference type="SUPFAM" id="SSF53383">
    <property type="entry name" value="PLP-dependent transferases"/>
    <property type="match status" value="1"/>
</dbReference>
<keyword evidence="9" id="KW-1185">Reference proteome</keyword>
<dbReference type="InterPro" id="IPR000524">
    <property type="entry name" value="Tscrpt_reg_HTH_GntR"/>
</dbReference>
<dbReference type="GO" id="GO:0003677">
    <property type="term" value="F:DNA binding"/>
    <property type="evidence" value="ECO:0007669"/>
    <property type="project" value="UniProtKB-KW"/>
</dbReference>
<evidence type="ECO:0000256" key="2">
    <source>
        <dbReference type="ARBA" id="ARBA00022898"/>
    </source>
</evidence>
<comment type="similarity">
    <text evidence="1">In the C-terminal section; belongs to the class-I pyridoxal-phosphate-dependent aminotransferase family.</text>
</comment>
<evidence type="ECO:0000256" key="6">
    <source>
        <dbReference type="SAM" id="MobiDB-lite"/>
    </source>
</evidence>
<dbReference type="Gene3D" id="1.10.10.10">
    <property type="entry name" value="Winged helix-like DNA-binding domain superfamily/Winged helix DNA-binding domain"/>
    <property type="match status" value="1"/>
</dbReference>